<comment type="caution">
    <text evidence="1">The sequence shown here is derived from an EMBL/GenBank/DDBJ whole genome shotgun (WGS) entry which is preliminary data.</text>
</comment>
<protein>
    <submittedName>
        <fullName evidence="1">Uncharacterized protein</fullName>
    </submittedName>
</protein>
<dbReference type="RefSeq" id="WP_192961097.1">
    <property type="nucleotide sequence ID" value="NZ_QKOF01000001.1"/>
</dbReference>
<gene>
    <name evidence="1" type="ORF">DNK57_00430</name>
</gene>
<reference evidence="1" key="1">
    <citation type="submission" date="2018-06" db="EMBL/GenBank/DDBJ databases">
        <title>Draft genome sequence of Methanothermobacter thermautotrophicus Strain WHS, a thermophilic, hydrogenotrophic methanogen isolated from Washburn Hot Springs in Yellowstone National Park, USA.</title>
        <authorList>
            <person name="Mckay L.J."/>
            <person name="Klingelsmith K."/>
            <person name="Inskeep W.P."/>
            <person name="Fields M.W."/>
        </authorList>
    </citation>
    <scope>NUCLEOTIDE SEQUENCE</scope>
    <source>
        <strain evidence="1">WHS</strain>
    </source>
</reference>
<accession>A0A842YIM9</accession>
<sequence>MREKLMGIIPLIVALVFVVAIGAYSSPSYAATASQTVTVTVPEAISIVVPDVNFGSITAGTEGTSPAFTVSNTGNVKIDLYVKADAGNFTSPTATDTIPITGFKIFSNVTGSYATFLTSYQKIYDNMNKAAQGSGAPTTWSTTLKLSVPAFTEDGTYTITNTYAAVKHNAAPPSP</sequence>
<dbReference type="Proteomes" id="UP000646659">
    <property type="component" value="Unassembled WGS sequence"/>
</dbReference>
<evidence type="ECO:0000313" key="1">
    <source>
        <dbReference type="EMBL" id="MBE2899302.1"/>
    </source>
</evidence>
<organism evidence="1 2">
    <name type="scientific">Methanothermobacter thermautotrophicus</name>
    <name type="common">Methanobacterium thermoformicicum</name>
    <dbReference type="NCBI Taxonomy" id="145262"/>
    <lineage>
        <taxon>Archaea</taxon>
        <taxon>Methanobacteriati</taxon>
        <taxon>Methanobacteriota</taxon>
        <taxon>Methanomada group</taxon>
        <taxon>Methanobacteria</taxon>
        <taxon>Methanobacteriales</taxon>
        <taxon>Methanobacteriaceae</taxon>
        <taxon>Methanothermobacter</taxon>
    </lineage>
</organism>
<proteinExistence type="predicted"/>
<dbReference type="OrthoDB" id="82080at2157"/>
<dbReference type="EMBL" id="QKOF01000001">
    <property type="protein sequence ID" value="MBE2899302.1"/>
    <property type="molecule type" value="Genomic_DNA"/>
</dbReference>
<name>A0A842YIM9_METTF</name>
<dbReference type="AlphaFoldDB" id="A0A842YIM9"/>
<evidence type="ECO:0000313" key="2">
    <source>
        <dbReference type="Proteomes" id="UP000646659"/>
    </source>
</evidence>